<accession>A0ABW5IJ93</accession>
<reference evidence="5" key="1">
    <citation type="journal article" date="2019" name="Int. J. Syst. Evol. Microbiol.">
        <title>The Global Catalogue of Microorganisms (GCM) 10K type strain sequencing project: providing services to taxonomists for standard genome sequencing and annotation.</title>
        <authorList>
            <consortium name="The Broad Institute Genomics Platform"/>
            <consortium name="The Broad Institute Genome Sequencing Center for Infectious Disease"/>
            <person name="Wu L."/>
            <person name="Ma J."/>
        </authorList>
    </citation>
    <scope>NUCLEOTIDE SEQUENCE [LARGE SCALE GENOMIC DNA]</scope>
    <source>
        <strain evidence="5">KCTC 42498</strain>
    </source>
</reference>
<dbReference type="PIRSF" id="PIRSF000390">
    <property type="entry name" value="PLP_StrS"/>
    <property type="match status" value="1"/>
</dbReference>
<comment type="caution">
    <text evidence="4">The sequence shown here is derived from an EMBL/GenBank/DDBJ whole genome shotgun (WGS) entry which is preliminary data.</text>
</comment>
<dbReference type="Proteomes" id="UP001597544">
    <property type="component" value="Unassembled WGS sequence"/>
</dbReference>
<dbReference type="InterPro" id="IPR015424">
    <property type="entry name" value="PyrdxlP-dep_Trfase"/>
</dbReference>
<evidence type="ECO:0000256" key="1">
    <source>
        <dbReference type="ARBA" id="ARBA00022898"/>
    </source>
</evidence>
<dbReference type="Gene3D" id="3.90.1150.10">
    <property type="entry name" value="Aspartate Aminotransferase, domain 1"/>
    <property type="match status" value="1"/>
</dbReference>
<dbReference type="PANTHER" id="PTHR30244:SF36">
    <property type="entry name" value="3-OXO-GLUCOSE-6-PHOSPHATE:GLUTAMATE AMINOTRANSFERASE"/>
    <property type="match status" value="1"/>
</dbReference>
<dbReference type="SUPFAM" id="SSF53383">
    <property type="entry name" value="PLP-dependent transferases"/>
    <property type="match status" value="1"/>
</dbReference>
<dbReference type="InterPro" id="IPR000653">
    <property type="entry name" value="DegT/StrS_aminotransferase"/>
</dbReference>
<evidence type="ECO:0000313" key="5">
    <source>
        <dbReference type="Proteomes" id="UP001597544"/>
    </source>
</evidence>
<dbReference type="GO" id="GO:0008483">
    <property type="term" value="F:transaminase activity"/>
    <property type="evidence" value="ECO:0007669"/>
    <property type="project" value="UniProtKB-KW"/>
</dbReference>
<dbReference type="RefSeq" id="WP_377504818.1">
    <property type="nucleotide sequence ID" value="NZ_JBHULU010000010.1"/>
</dbReference>
<sequence length="372" mass="40793">MPDKVPFLQFRDFVPGVHQQIEEAVVQVLRSGHFILGEEVAHFEKEFGEYLSDGVKVIGVGNGFDALVTALKAAGVGEGAEVIVPSNSYMATVNAVLQVGAKPILAEPDADSYNLTAAGAEKIITARTKAILPVHLYGQTCIMEPLLDLSRKHGIKLIEDAAQAHGALYKGKLAGTFGDAAAFSFYPTKNLGALGDGGAIATSDSGLSEFAEKYRNYGQQQKYVGELVGVNSRLDEIQATALRVKLQYLEQYNAERRRLAKVYLKELKAVGDIILPKSAPNCTHVYHIFCIRTRSRDSLQKWLLEKGIGTGIHYPVPVHLQPAYRFLGYKEGSFPVAEELAKTSLSLPLFPGLKEQEQEQVIRALKEFFQRS</sequence>
<keyword evidence="4" id="KW-0808">Transferase</keyword>
<keyword evidence="1 3" id="KW-0663">Pyridoxal phosphate</keyword>
<dbReference type="PANTHER" id="PTHR30244">
    <property type="entry name" value="TRANSAMINASE"/>
    <property type="match status" value="1"/>
</dbReference>
<gene>
    <name evidence="4" type="ORF">ACFSRY_07545</name>
</gene>
<name>A0ABW5IJ93_9BACT</name>
<keyword evidence="4" id="KW-0032">Aminotransferase</keyword>
<dbReference type="CDD" id="cd00616">
    <property type="entry name" value="AHBA_syn"/>
    <property type="match status" value="1"/>
</dbReference>
<dbReference type="Pfam" id="PF01041">
    <property type="entry name" value="DegT_DnrJ_EryC1"/>
    <property type="match status" value="1"/>
</dbReference>
<organism evidence="4 5">
    <name type="scientific">Pontibacter locisalis</name>
    <dbReference type="NCBI Taxonomy" id="1719035"/>
    <lineage>
        <taxon>Bacteria</taxon>
        <taxon>Pseudomonadati</taxon>
        <taxon>Bacteroidota</taxon>
        <taxon>Cytophagia</taxon>
        <taxon>Cytophagales</taxon>
        <taxon>Hymenobacteraceae</taxon>
        <taxon>Pontibacter</taxon>
    </lineage>
</organism>
<dbReference type="InterPro" id="IPR015421">
    <property type="entry name" value="PyrdxlP-dep_Trfase_major"/>
</dbReference>
<comment type="similarity">
    <text evidence="2 3">Belongs to the DegT/DnrJ/EryC1 family.</text>
</comment>
<keyword evidence="5" id="KW-1185">Reference proteome</keyword>
<evidence type="ECO:0000313" key="4">
    <source>
        <dbReference type="EMBL" id="MFD2513716.1"/>
    </source>
</evidence>
<dbReference type="EMBL" id="JBHULU010000010">
    <property type="protein sequence ID" value="MFD2513716.1"/>
    <property type="molecule type" value="Genomic_DNA"/>
</dbReference>
<dbReference type="InterPro" id="IPR015422">
    <property type="entry name" value="PyrdxlP-dep_Trfase_small"/>
</dbReference>
<dbReference type="Gene3D" id="3.40.640.10">
    <property type="entry name" value="Type I PLP-dependent aspartate aminotransferase-like (Major domain)"/>
    <property type="match status" value="1"/>
</dbReference>
<evidence type="ECO:0000256" key="2">
    <source>
        <dbReference type="ARBA" id="ARBA00037999"/>
    </source>
</evidence>
<proteinExistence type="inferred from homology"/>
<evidence type="ECO:0000256" key="3">
    <source>
        <dbReference type="RuleBase" id="RU004508"/>
    </source>
</evidence>
<protein>
    <submittedName>
        <fullName evidence="4">DegT/DnrJ/EryC1/StrS family aminotransferase</fullName>
    </submittedName>
</protein>